<dbReference type="EnsemblPlants" id="KRH03144">
    <property type="protein sequence ID" value="KRH03144"/>
    <property type="gene ID" value="GLYMA_17G079300"/>
</dbReference>
<sequence length="85" mass="9658">MVRNCERKGAATEGCWKKQQRESSSLVNCDLRIRTQHTNKASESLLSLSLSLSLSLFVNRVFHQSGTHVRVLINSFLPRSNCRIL</sequence>
<reference evidence="1 2" key="1">
    <citation type="journal article" date="2010" name="Nature">
        <title>Genome sequence of the palaeopolyploid soybean.</title>
        <authorList>
            <person name="Schmutz J."/>
            <person name="Cannon S.B."/>
            <person name="Schlueter J."/>
            <person name="Ma J."/>
            <person name="Mitros T."/>
            <person name="Nelson W."/>
            <person name="Hyten D.L."/>
            <person name="Song Q."/>
            <person name="Thelen J.J."/>
            <person name="Cheng J."/>
            <person name="Xu D."/>
            <person name="Hellsten U."/>
            <person name="May G.D."/>
            <person name="Yu Y."/>
            <person name="Sakurai T."/>
            <person name="Umezawa T."/>
            <person name="Bhattacharyya M.K."/>
            <person name="Sandhu D."/>
            <person name="Valliyodan B."/>
            <person name="Lindquist E."/>
            <person name="Peto M."/>
            <person name="Grant D."/>
            <person name="Shu S."/>
            <person name="Goodstein D."/>
            <person name="Barry K."/>
            <person name="Futrell-Griggs M."/>
            <person name="Abernathy B."/>
            <person name="Du J."/>
            <person name="Tian Z."/>
            <person name="Zhu L."/>
            <person name="Gill N."/>
            <person name="Joshi T."/>
            <person name="Libault M."/>
            <person name="Sethuraman A."/>
            <person name="Zhang X.-C."/>
            <person name="Shinozaki K."/>
            <person name="Nguyen H.T."/>
            <person name="Wing R.A."/>
            <person name="Cregan P."/>
            <person name="Specht J."/>
            <person name="Grimwood J."/>
            <person name="Rokhsar D."/>
            <person name="Stacey G."/>
            <person name="Shoemaker R.C."/>
            <person name="Jackson S.A."/>
        </authorList>
    </citation>
    <scope>NUCLEOTIDE SEQUENCE</scope>
    <source>
        <strain evidence="2">cv. Williams 82</strain>
        <tissue evidence="1">Callus</tissue>
    </source>
</reference>
<dbReference type="Proteomes" id="UP000008827">
    <property type="component" value="Chromosome 17"/>
</dbReference>
<gene>
    <name evidence="1" type="ORF">GLYMA_17G079300</name>
</gene>
<dbReference type="InParanoid" id="A0A0R0FJ61"/>
<dbReference type="Gramene" id="KRH03144">
    <property type="protein sequence ID" value="KRH03144"/>
    <property type="gene ID" value="GLYMA_17G079300"/>
</dbReference>
<reference evidence="1" key="3">
    <citation type="submission" date="2018-07" db="EMBL/GenBank/DDBJ databases">
        <title>WGS assembly of Glycine max.</title>
        <authorList>
            <person name="Schmutz J."/>
            <person name="Cannon S."/>
            <person name="Schlueter J."/>
            <person name="Ma J."/>
            <person name="Mitros T."/>
            <person name="Nelson W."/>
            <person name="Hyten D."/>
            <person name="Song Q."/>
            <person name="Thelen J."/>
            <person name="Cheng J."/>
            <person name="Xu D."/>
            <person name="Hellsten U."/>
            <person name="May G."/>
            <person name="Yu Y."/>
            <person name="Sakurai T."/>
            <person name="Umezawa T."/>
            <person name="Bhattacharyya M."/>
            <person name="Sandhu D."/>
            <person name="Valliyodan B."/>
            <person name="Lindquist E."/>
            <person name="Peto M."/>
            <person name="Grant D."/>
            <person name="Shu S."/>
            <person name="Goodstein D."/>
            <person name="Barry K."/>
            <person name="Futrell-Griggs M."/>
            <person name="Abernathy B."/>
            <person name="Du J."/>
            <person name="Tian Z."/>
            <person name="Zhu L."/>
            <person name="Gill N."/>
            <person name="Joshi T."/>
            <person name="Libault M."/>
            <person name="Sethuraman A."/>
            <person name="Zhang X."/>
            <person name="Shinozaki K."/>
            <person name="Nguyen H."/>
            <person name="Wing R."/>
            <person name="Cregan P."/>
            <person name="Specht J."/>
            <person name="Grimwood J."/>
            <person name="Rokhsar D."/>
            <person name="Stacey G."/>
            <person name="Shoemaker R."/>
            <person name="Jackson S."/>
        </authorList>
    </citation>
    <scope>NUCLEOTIDE SEQUENCE</scope>
    <source>
        <tissue evidence="1">Callus</tissue>
    </source>
</reference>
<evidence type="ECO:0000313" key="2">
    <source>
        <dbReference type="EnsemblPlants" id="KRH03144"/>
    </source>
</evidence>
<accession>A0A0R0FJ61</accession>
<evidence type="ECO:0000313" key="3">
    <source>
        <dbReference type="Proteomes" id="UP000008827"/>
    </source>
</evidence>
<name>A0A0R0FJ61_SOYBN</name>
<protein>
    <submittedName>
        <fullName evidence="1 2">Uncharacterized protein</fullName>
    </submittedName>
</protein>
<dbReference type="EMBL" id="CM000850">
    <property type="protein sequence ID" value="KRH03144.1"/>
    <property type="molecule type" value="Genomic_DNA"/>
</dbReference>
<proteinExistence type="predicted"/>
<keyword evidence="3" id="KW-1185">Reference proteome</keyword>
<dbReference type="AlphaFoldDB" id="A0A0R0FJ61"/>
<evidence type="ECO:0000313" key="1">
    <source>
        <dbReference type="EMBL" id="KRH03144.1"/>
    </source>
</evidence>
<organism evidence="1">
    <name type="scientific">Glycine max</name>
    <name type="common">Soybean</name>
    <name type="synonym">Glycine hispida</name>
    <dbReference type="NCBI Taxonomy" id="3847"/>
    <lineage>
        <taxon>Eukaryota</taxon>
        <taxon>Viridiplantae</taxon>
        <taxon>Streptophyta</taxon>
        <taxon>Embryophyta</taxon>
        <taxon>Tracheophyta</taxon>
        <taxon>Spermatophyta</taxon>
        <taxon>Magnoliopsida</taxon>
        <taxon>eudicotyledons</taxon>
        <taxon>Gunneridae</taxon>
        <taxon>Pentapetalae</taxon>
        <taxon>rosids</taxon>
        <taxon>fabids</taxon>
        <taxon>Fabales</taxon>
        <taxon>Fabaceae</taxon>
        <taxon>Papilionoideae</taxon>
        <taxon>50 kb inversion clade</taxon>
        <taxon>NPAAA clade</taxon>
        <taxon>indigoferoid/millettioid clade</taxon>
        <taxon>Phaseoleae</taxon>
        <taxon>Glycine</taxon>
        <taxon>Glycine subgen. Soja</taxon>
    </lineage>
</organism>
<reference evidence="2" key="2">
    <citation type="submission" date="2018-02" db="UniProtKB">
        <authorList>
            <consortium name="EnsemblPlants"/>
        </authorList>
    </citation>
    <scope>IDENTIFICATION</scope>
    <source>
        <strain evidence="2">Williams 82</strain>
    </source>
</reference>